<evidence type="ECO:0000313" key="1">
    <source>
        <dbReference type="EMBL" id="MQS04081.1"/>
    </source>
</evidence>
<accession>A0A5P0YUV4</accession>
<dbReference type="AlphaFoldDB" id="A0A5P0YUV4"/>
<dbReference type="Proteomes" id="UP000320857">
    <property type="component" value="Unassembled WGS sequence"/>
</dbReference>
<comment type="caution">
    <text evidence="1">The sequence shown here is derived from an EMBL/GenBank/DDBJ whole genome shotgun (WGS) entry which is preliminary data.</text>
</comment>
<evidence type="ECO:0000313" key="2">
    <source>
        <dbReference type="Proteomes" id="UP000320857"/>
    </source>
</evidence>
<organism evidence="1 2">
    <name type="scientific">Streptomyces alkaliterrae</name>
    <dbReference type="NCBI Taxonomy" id="2213162"/>
    <lineage>
        <taxon>Bacteria</taxon>
        <taxon>Bacillati</taxon>
        <taxon>Actinomycetota</taxon>
        <taxon>Actinomycetes</taxon>
        <taxon>Kitasatosporales</taxon>
        <taxon>Streptomycetaceae</taxon>
        <taxon>Streptomyces</taxon>
    </lineage>
</organism>
<keyword evidence="2" id="KW-1185">Reference proteome</keyword>
<name>A0A5P0YUV4_9ACTN</name>
<dbReference type="EMBL" id="VJYK02000237">
    <property type="protein sequence ID" value="MQS04081.1"/>
    <property type="molecule type" value="Genomic_DNA"/>
</dbReference>
<dbReference type="OrthoDB" id="3482365at2"/>
<dbReference type="Gene3D" id="2.30.30.40">
    <property type="entry name" value="SH3 Domains"/>
    <property type="match status" value="1"/>
</dbReference>
<protein>
    <submittedName>
        <fullName evidence="1">SH3 domain-containing protein</fullName>
    </submittedName>
</protein>
<proteinExistence type="predicted"/>
<sequence>MASRLTLRQHASSTQRARSCVVSARLLPERRFLPPSSRRHTAMQLNRKIAAGLAAGALATSLLGVAPAVAAEPLDAKGGAAEAPMMDHARHAAWGKVVAKSGVNIRAYPSVKARKLGAYPHGAKIKLRCKVKRAAVHGNPYWYKLDKHSGWVTARWVKNLNHVPFCR</sequence>
<reference evidence="1 2" key="1">
    <citation type="submission" date="2019-10" db="EMBL/GenBank/DDBJ databases">
        <title>Streptomyces sp. nov., a novel actinobacterium isolated from alkaline environment.</title>
        <authorList>
            <person name="Golinska P."/>
        </authorList>
    </citation>
    <scope>NUCLEOTIDE SEQUENCE [LARGE SCALE GENOMIC DNA]</scope>
    <source>
        <strain evidence="1 2">OF1</strain>
    </source>
</reference>
<gene>
    <name evidence="1" type="ORF">FNX44_019840</name>
</gene>